<keyword evidence="3 6" id="KW-0378">Hydrolase</keyword>
<feature type="domain" description="Peptidase S8/S53" evidence="10">
    <location>
        <begin position="197"/>
        <end position="463"/>
    </location>
</feature>
<evidence type="ECO:0000256" key="5">
    <source>
        <dbReference type="PIRSR" id="PIRSR615500-1"/>
    </source>
</evidence>
<protein>
    <submittedName>
        <fullName evidence="11">Serine protease</fullName>
    </submittedName>
</protein>
<dbReference type="PROSITE" id="PS00137">
    <property type="entry name" value="SUBTILASE_HIS"/>
    <property type="match status" value="1"/>
</dbReference>
<dbReference type="InterPro" id="IPR023828">
    <property type="entry name" value="Peptidase_S8_Ser-AS"/>
</dbReference>
<evidence type="ECO:0000259" key="10">
    <source>
        <dbReference type="Pfam" id="PF00082"/>
    </source>
</evidence>
<keyword evidence="2 6" id="KW-0645">Protease</keyword>
<feature type="active site" description="Charge relay system" evidence="5 6">
    <location>
        <position position="416"/>
    </location>
</feature>
<accession>A0A8J3VRL7</accession>
<comment type="caution">
    <text evidence="11">The sequence shown here is derived from an EMBL/GenBank/DDBJ whole genome shotgun (WGS) entry which is preliminary data.</text>
</comment>
<evidence type="ECO:0000256" key="6">
    <source>
        <dbReference type="PROSITE-ProRule" id="PRU01240"/>
    </source>
</evidence>
<dbReference type="PRINTS" id="PR00723">
    <property type="entry name" value="SUBTILISIN"/>
</dbReference>
<evidence type="ECO:0000256" key="2">
    <source>
        <dbReference type="ARBA" id="ARBA00022670"/>
    </source>
</evidence>
<dbReference type="InterPro" id="IPR036852">
    <property type="entry name" value="Peptidase_S8/S53_dom_sf"/>
</dbReference>
<dbReference type="InterPro" id="IPR022398">
    <property type="entry name" value="Peptidase_S8_His-AS"/>
</dbReference>
<evidence type="ECO:0000256" key="1">
    <source>
        <dbReference type="ARBA" id="ARBA00011073"/>
    </source>
</evidence>
<sequence length="1078" mass="113009">MYGAVGATLATLLVAASPATAGPQPSPAATPTTATSGATQAGSTRQMTLLTGDRVSVTGTQLSVTPRAGVHFLRFEQDKDQYVIPSDAVPLLKADRLDERLFDVSALLGFDFDKLSYLPLVVSDATAVRGLTTQQALGAVDGFATKVPLSDLAKTWQTTKTSLTGGKIWLDGIEKSTLDVSVPMIGAPEVWAAGYDGTGVKVAVLDTGIDDTHPDLAGRVVARHNFVPDEETGLDLTGHGTHVASTIAGSGAASGGRYKGVAPGTSLMDGKVCWNVNGGGACSDSAILEGMQWAASSGAKVVNMSLGGPDELGLDPLEQAVNDLSAEYGTLFVCAAGNWGGSTFQVASPSTADAALSVANFDKTGALNWTSLQGPRIGDYGAKPDIGAPGTDITAARSPSAVDLPEGQYVTMSGTSMATPHVTGSAALLAEVHPDWTGEQLKEALMASATPNPDYNVFAQGAGFENVAKALHQPVTVSPASLSVGNLEWPHTEAPSTRKMTYHNLGDQPATLNLSLNSNVPDGLVTLDPKTVTIPAGGDASVGVVVDEKASTAYGFYGGWLVATEGEVKLQTPFSVYLEPPAASLKVSVIGRDGGTPGTVMIRLSNPDPSTYEYHAFYDASESLRVPLNSTWHIAAYVLNDDGSVDLLTDNKDVVTADQEVVLDARKAKPLDITVPDKKATAYDASAVVNRAADGYPTYDGVEGDPATILTADEGPTNLPGVVTQIQAVFQGPAKKGSAPDAYQLGWRKEGSFVTGFTKHVSRDDLATVDVDYARNATGVVATRTNSIPEPSLAGAYPSSSDLPPVGTPAHRTEYYSGDVQWRSEIAETSVADDQLILDLKQLQDPGYRAGRRYHERWDGAVLGATLTPVGPGATAVLRQGDEIYATFDGYADGDGHVGWPYAMTNNDLALYKGDTLLGEFTGTFGHFGNWDVAAERTTYRLTYSYDLPGPYRLSTRTESVWTFTTSADQQGALPLTSIGFDPDLAPDNSDRVGGMLTIPLTFAQQATAGRVKSAKVSVSFDDGATWVAAPTAEKGGRYVATVRQPKDKSGFVSLRATAVDSKGNTVTTTVYRAYEVK</sequence>
<keyword evidence="4 6" id="KW-0720">Serine protease</keyword>
<reference evidence="11" key="1">
    <citation type="submission" date="2021-01" db="EMBL/GenBank/DDBJ databases">
        <title>Whole genome shotgun sequence of Rugosimonospora africana NBRC 104875.</title>
        <authorList>
            <person name="Komaki H."/>
            <person name="Tamura T."/>
        </authorList>
    </citation>
    <scope>NUCLEOTIDE SEQUENCE</scope>
    <source>
        <strain evidence="11">NBRC 104875</strain>
    </source>
</reference>
<feature type="region of interest" description="Disordered" evidence="8">
    <location>
        <begin position="20"/>
        <end position="43"/>
    </location>
</feature>
<dbReference type="EMBL" id="BONZ01000034">
    <property type="protein sequence ID" value="GIH15523.1"/>
    <property type="molecule type" value="Genomic_DNA"/>
</dbReference>
<dbReference type="AlphaFoldDB" id="A0A8J3VRL7"/>
<dbReference type="PROSITE" id="PS51892">
    <property type="entry name" value="SUBTILASE"/>
    <property type="match status" value="1"/>
</dbReference>
<feature type="chain" id="PRO_5039453213" evidence="9">
    <location>
        <begin position="22"/>
        <end position="1078"/>
    </location>
</feature>
<dbReference type="GO" id="GO:0006508">
    <property type="term" value="P:proteolysis"/>
    <property type="evidence" value="ECO:0007669"/>
    <property type="project" value="UniProtKB-KW"/>
</dbReference>
<dbReference type="Pfam" id="PF00082">
    <property type="entry name" value="Peptidase_S8"/>
    <property type="match status" value="1"/>
</dbReference>
<dbReference type="InterPro" id="IPR015500">
    <property type="entry name" value="Peptidase_S8_subtilisin-rel"/>
</dbReference>
<feature type="active site" description="Charge relay system" evidence="5 6">
    <location>
        <position position="206"/>
    </location>
</feature>
<keyword evidence="12" id="KW-1185">Reference proteome</keyword>
<name>A0A8J3VRL7_9ACTN</name>
<dbReference type="PROSITE" id="PS00138">
    <property type="entry name" value="SUBTILASE_SER"/>
    <property type="match status" value="1"/>
</dbReference>
<dbReference type="PANTHER" id="PTHR43806">
    <property type="entry name" value="PEPTIDASE S8"/>
    <property type="match status" value="1"/>
</dbReference>
<dbReference type="InterPro" id="IPR050131">
    <property type="entry name" value="Peptidase_S8_subtilisin-like"/>
</dbReference>
<comment type="similarity">
    <text evidence="1 6 7">Belongs to the peptidase S8 family.</text>
</comment>
<dbReference type="GO" id="GO:0004252">
    <property type="term" value="F:serine-type endopeptidase activity"/>
    <property type="evidence" value="ECO:0007669"/>
    <property type="project" value="UniProtKB-UniRule"/>
</dbReference>
<evidence type="ECO:0000313" key="12">
    <source>
        <dbReference type="Proteomes" id="UP000642748"/>
    </source>
</evidence>
<gene>
    <name evidence="11" type="ORF">Raf01_36950</name>
</gene>
<dbReference type="InterPro" id="IPR000209">
    <property type="entry name" value="Peptidase_S8/S53_dom"/>
</dbReference>
<feature type="signal peptide" evidence="9">
    <location>
        <begin position="1"/>
        <end position="21"/>
    </location>
</feature>
<evidence type="ECO:0000256" key="9">
    <source>
        <dbReference type="SAM" id="SignalP"/>
    </source>
</evidence>
<dbReference type="Proteomes" id="UP000642748">
    <property type="component" value="Unassembled WGS sequence"/>
</dbReference>
<evidence type="ECO:0000313" key="11">
    <source>
        <dbReference type="EMBL" id="GIH15523.1"/>
    </source>
</evidence>
<proteinExistence type="inferred from homology"/>
<organism evidence="11 12">
    <name type="scientific">Rugosimonospora africana</name>
    <dbReference type="NCBI Taxonomy" id="556532"/>
    <lineage>
        <taxon>Bacteria</taxon>
        <taxon>Bacillati</taxon>
        <taxon>Actinomycetota</taxon>
        <taxon>Actinomycetes</taxon>
        <taxon>Micromonosporales</taxon>
        <taxon>Micromonosporaceae</taxon>
        <taxon>Rugosimonospora</taxon>
    </lineage>
</organism>
<dbReference type="InterPro" id="IPR023827">
    <property type="entry name" value="Peptidase_S8_Asp-AS"/>
</dbReference>
<dbReference type="SUPFAM" id="SSF52743">
    <property type="entry name" value="Subtilisin-like"/>
    <property type="match status" value="1"/>
</dbReference>
<evidence type="ECO:0000256" key="4">
    <source>
        <dbReference type="ARBA" id="ARBA00022825"/>
    </source>
</evidence>
<dbReference type="Gene3D" id="3.40.50.200">
    <property type="entry name" value="Peptidase S8/S53 domain"/>
    <property type="match status" value="1"/>
</dbReference>
<feature type="active site" description="Charge relay system" evidence="5 6">
    <location>
        <position position="239"/>
    </location>
</feature>
<keyword evidence="9" id="KW-0732">Signal</keyword>
<evidence type="ECO:0000256" key="7">
    <source>
        <dbReference type="RuleBase" id="RU003355"/>
    </source>
</evidence>
<dbReference type="PANTHER" id="PTHR43806:SF11">
    <property type="entry name" value="CEREVISIN-RELATED"/>
    <property type="match status" value="1"/>
</dbReference>
<dbReference type="PROSITE" id="PS00136">
    <property type="entry name" value="SUBTILASE_ASP"/>
    <property type="match status" value="1"/>
</dbReference>
<evidence type="ECO:0000256" key="8">
    <source>
        <dbReference type="SAM" id="MobiDB-lite"/>
    </source>
</evidence>
<evidence type="ECO:0000256" key="3">
    <source>
        <dbReference type="ARBA" id="ARBA00022801"/>
    </source>
</evidence>